<evidence type="ECO:0000256" key="2">
    <source>
        <dbReference type="ARBA" id="ARBA00022692"/>
    </source>
</evidence>
<dbReference type="GO" id="GO:0016020">
    <property type="term" value="C:membrane"/>
    <property type="evidence" value="ECO:0007669"/>
    <property type="project" value="UniProtKB-SubCell"/>
</dbReference>
<feature type="transmembrane region" description="Helical" evidence="5">
    <location>
        <begin position="32"/>
        <end position="52"/>
    </location>
</feature>
<dbReference type="OrthoDB" id="408954at2759"/>
<keyword evidence="4 5" id="KW-0472">Membrane</keyword>
<evidence type="ECO:0000259" key="6">
    <source>
        <dbReference type="Pfam" id="PF04116"/>
    </source>
</evidence>
<protein>
    <recommendedName>
        <fullName evidence="6">Fatty acid hydroxylase domain-containing protein</fullName>
    </recommendedName>
</protein>
<dbReference type="InterPro" id="IPR050307">
    <property type="entry name" value="Sterol_Desaturase_Related"/>
</dbReference>
<dbReference type="Proteomes" id="UP000800035">
    <property type="component" value="Unassembled WGS sequence"/>
</dbReference>
<evidence type="ECO:0000256" key="1">
    <source>
        <dbReference type="ARBA" id="ARBA00004370"/>
    </source>
</evidence>
<evidence type="ECO:0000313" key="7">
    <source>
        <dbReference type="EMBL" id="KAF1960676.1"/>
    </source>
</evidence>
<keyword evidence="8" id="KW-1185">Reference proteome</keyword>
<sequence>MSDFAIIPELPTPPTFTLEPAPPLLRGVPDRYVVIALPILAYWAWSLMFYFFDTFNLFEKYRIHTPDEIKKRNLVPIREVILCILIQQLWQVALGLWTYPGPYLVGQENYDIALWATTIRQKQQLVPNLLALVGVNSKAVALKIAPIAPSLAGFLHGGGLVVVTSQLMPGEMIKPAFAPWEIYLAKLIYYYAIPAVQFSVAIFIGDTWQYWMHRISHRVPWIYNNFHSVHHRVYCPYPFGAFYANLVEAFVWDVGGTALALWFSRLNQRQALCFTTLSTMKSCDDHCGYNLPFDPLQWINAQRAAYHDIHHQSWGMKTNFSQVYTTVWDWVLDTQWTGNDTAERYKRGQLAAERAIRMEKGQSEGE</sequence>
<accession>A0A6A5UCQ5</accession>
<name>A0A6A5UCQ5_9PLEO</name>
<dbReference type="EMBL" id="ML976982">
    <property type="protein sequence ID" value="KAF1960676.1"/>
    <property type="molecule type" value="Genomic_DNA"/>
</dbReference>
<feature type="transmembrane region" description="Helical" evidence="5">
    <location>
        <begin position="188"/>
        <end position="208"/>
    </location>
</feature>
<organism evidence="7 8">
    <name type="scientific">Byssothecium circinans</name>
    <dbReference type="NCBI Taxonomy" id="147558"/>
    <lineage>
        <taxon>Eukaryota</taxon>
        <taxon>Fungi</taxon>
        <taxon>Dikarya</taxon>
        <taxon>Ascomycota</taxon>
        <taxon>Pezizomycotina</taxon>
        <taxon>Dothideomycetes</taxon>
        <taxon>Pleosporomycetidae</taxon>
        <taxon>Pleosporales</taxon>
        <taxon>Massarineae</taxon>
        <taxon>Massarinaceae</taxon>
        <taxon>Byssothecium</taxon>
    </lineage>
</organism>
<evidence type="ECO:0000256" key="4">
    <source>
        <dbReference type="ARBA" id="ARBA00023136"/>
    </source>
</evidence>
<evidence type="ECO:0000313" key="8">
    <source>
        <dbReference type="Proteomes" id="UP000800035"/>
    </source>
</evidence>
<dbReference type="GO" id="GO:0008610">
    <property type="term" value="P:lipid biosynthetic process"/>
    <property type="evidence" value="ECO:0007669"/>
    <property type="project" value="InterPro"/>
</dbReference>
<evidence type="ECO:0000256" key="3">
    <source>
        <dbReference type="ARBA" id="ARBA00022989"/>
    </source>
</evidence>
<dbReference type="Pfam" id="PF04116">
    <property type="entry name" value="FA_hydroxylase"/>
    <property type="match status" value="1"/>
</dbReference>
<feature type="domain" description="Fatty acid hydroxylase" evidence="6">
    <location>
        <begin position="200"/>
        <end position="334"/>
    </location>
</feature>
<dbReference type="GO" id="GO:0016491">
    <property type="term" value="F:oxidoreductase activity"/>
    <property type="evidence" value="ECO:0007669"/>
    <property type="project" value="InterPro"/>
</dbReference>
<comment type="subcellular location">
    <subcellularLocation>
        <location evidence="1">Membrane</location>
    </subcellularLocation>
</comment>
<gene>
    <name evidence="7" type="ORF">CC80DRAFT_580377</name>
</gene>
<dbReference type="GO" id="GO:0005506">
    <property type="term" value="F:iron ion binding"/>
    <property type="evidence" value="ECO:0007669"/>
    <property type="project" value="InterPro"/>
</dbReference>
<dbReference type="InterPro" id="IPR006694">
    <property type="entry name" value="Fatty_acid_hydroxylase"/>
</dbReference>
<reference evidence="7" key="1">
    <citation type="journal article" date="2020" name="Stud. Mycol.">
        <title>101 Dothideomycetes genomes: a test case for predicting lifestyles and emergence of pathogens.</title>
        <authorList>
            <person name="Haridas S."/>
            <person name="Albert R."/>
            <person name="Binder M."/>
            <person name="Bloem J."/>
            <person name="Labutti K."/>
            <person name="Salamov A."/>
            <person name="Andreopoulos B."/>
            <person name="Baker S."/>
            <person name="Barry K."/>
            <person name="Bills G."/>
            <person name="Bluhm B."/>
            <person name="Cannon C."/>
            <person name="Castanera R."/>
            <person name="Culley D."/>
            <person name="Daum C."/>
            <person name="Ezra D."/>
            <person name="Gonzalez J."/>
            <person name="Henrissat B."/>
            <person name="Kuo A."/>
            <person name="Liang C."/>
            <person name="Lipzen A."/>
            <person name="Lutzoni F."/>
            <person name="Magnuson J."/>
            <person name="Mondo S."/>
            <person name="Nolan M."/>
            <person name="Ohm R."/>
            <person name="Pangilinan J."/>
            <person name="Park H.-J."/>
            <person name="Ramirez L."/>
            <person name="Alfaro M."/>
            <person name="Sun H."/>
            <person name="Tritt A."/>
            <person name="Yoshinaga Y."/>
            <person name="Zwiers L.-H."/>
            <person name="Turgeon B."/>
            <person name="Goodwin S."/>
            <person name="Spatafora J."/>
            <person name="Crous P."/>
            <person name="Grigoriev I."/>
        </authorList>
    </citation>
    <scope>NUCLEOTIDE SEQUENCE</scope>
    <source>
        <strain evidence="7">CBS 675.92</strain>
    </source>
</reference>
<keyword evidence="2 5" id="KW-0812">Transmembrane</keyword>
<evidence type="ECO:0000256" key="5">
    <source>
        <dbReference type="SAM" id="Phobius"/>
    </source>
</evidence>
<proteinExistence type="predicted"/>
<keyword evidence="3 5" id="KW-1133">Transmembrane helix</keyword>
<dbReference type="AlphaFoldDB" id="A0A6A5UCQ5"/>
<dbReference type="PANTHER" id="PTHR11863">
    <property type="entry name" value="STEROL DESATURASE"/>
    <property type="match status" value="1"/>
</dbReference>